<dbReference type="EMBL" id="BJXU01000181">
    <property type="protein sequence ID" value="GEN25977.1"/>
    <property type="molecule type" value="Genomic_DNA"/>
</dbReference>
<evidence type="ECO:0000313" key="6">
    <source>
        <dbReference type="Proteomes" id="UP000184123"/>
    </source>
</evidence>
<dbReference type="InterPro" id="IPR050563">
    <property type="entry name" value="4-hydroxybenzoyl-CoA_TE"/>
</dbReference>
<dbReference type="Proteomes" id="UP000184123">
    <property type="component" value="Unassembled WGS sequence"/>
</dbReference>
<comment type="similarity">
    <text evidence="1">Belongs to the 4-hydroxybenzoyl-CoA thioesterase family.</text>
</comment>
<reference evidence="5 6" key="1">
    <citation type="submission" date="2016-11" db="EMBL/GenBank/DDBJ databases">
        <authorList>
            <person name="Jaros S."/>
            <person name="Januszkiewicz K."/>
            <person name="Wedrychowicz H."/>
        </authorList>
    </citation>
    <scope>NUCLEOTIDE SEQUENCE [LARGE SCALE GENOMIC DNA]</scope>
    <source>
        <strain evidence="5 6">DSM 4740</strain>
    </source>
</reference>
<dbReference type="NCBIfam" id="TIGR00051">
    <property type="entry name" value="YbgC/FadM family acyl-CoA thioesterase"/>
    <property type="match status" value="1"/>
</dbReference>
<dbReference type="AlphaFoldDB" id="A0A1M7MPW0"/>
<dbReference type="InterPro" id="IPR029069">
    <property type="entry name" value="HotDog_dom_sf"/>
</dbReference>
<evidence type="ECO:0000313" key="7">
    <source>
        <dbReference type="Proteomes" id="UP000321726"/>
    </source>
</evidence>
<dbReference type="SUPFAM" id="SSF54637">
    <property type="entry name" value="Thioesterase/thiol ester dehydrase-isomerase"/>
    <property type="match status" value="1"/>
</dbReference>
<keyword evidence="7" id="KW-1185">Reference proteome</keyword>
<dbReference type="EMBL" id="FRCA01000019">
    <property type="protein sequence ID" value="SHM93049.1"/>
    <property type="molecule type" value="Genomic_DNA"/>
</dbReference>
<reference evidence="4 7" key="2">
    <citation type="submission" date="2019-07" db="EMBL/GenBank/DDBJ databases">
        <title>Whole genome shotgun sequence of Halomonas cupida NBRC 102219.</title>
        <authorList>
            <person name="Hosoyama A."/>
            <person name="Uohara A."/>
            <person name="Ohji S."/>
            <person name="Ichikawa N."/>
        </authorList>
    </citation>
    <scope>NUCLEOTIDE SEQUENCE [LARGE SCALE GENOMIC DNA]</scope>
    <source>
        <strain evidence="4 7">NBRC 102219</strain>
    </source>
</reference>
<dbReference type="OrthoDB" id="9799036at2"/>
<dbReference type="RefSeq" id="WP_084542087.1">
    <property type="nucleotide sequence ID" value="NZ_BJXU01000181.1"/>
</dbReference>
<evidence type="ECO:0000313" key="5">
    <source>
        <dbReference type="EMBL" id="SHM93049.1"/>
    </source>
</evidence>
<evidence type="ECO:0000256" key="1">
    <source>
        <dbReference type="ARBA" id="ARBA00005953"/>
    </source>
</evidence>
<dbReference type="InterPro" id="IPR006684">
    <property type="entry name" value="YbgC/YbaW"/>
</dbReference>
<name>A0A1M7MPW0_9GAMM</name>
<evidence type="ECO:0000256" key="3">
    <source>
        <dbReference type="SAM" id="MobiDB-lite"/>
    </source>
</evidence>
<dbReference type="STRING" id="44933.SAMN05660971_04292"/>
<keyword evidence="2" id="KW-0378">Hydrolase</keyword>
<evidence type="ECO:0000256" key="2">
    <source>
        <dbReference type="ARBA" id="ARBA00022801"/>
    </source>
</evidence>
<accession>A0A1M7MPW0</accession>
<dbReference type="PANTHER" id="PTHR31793">
    <property type="entry name" value="4-HYDROXYBENZOYL-COA THIOESTERASE FAMILY MEMBER"/>
    <property type="match status" value="1"/>
</dbReference>
<dbReference type="GO" id="GO:0047617">
    <property type="term" value="F:fatty acyl-CoA hydrolase activity"/>
    <property type="evidence" value="ECO:0007669"/>
    <property type="project" value="TreeGrafter"/>
</dbReference>
<sequence length="176" mass="19174">MNTDTSAGAQTSIGTNTSESTNASEGAVTSENTIASENSKATRVELRVRGYHLDGYGHVNHARYLEFLEEGRWDYFDHHAALMEQLRHGHIAFVVVNLNIDYRAAAVAGDDLAVETRLAEIGSRSAKMAQRIVRRSDGQLVCRAVLTFVLLDVAENRAVTLEGSLRESLSALVAGE</sequence>
<evidence type="ECO:0000313" key="4">
    <source>
        <dbReference type="EMBL" id="GEN25977.1"/>
    </source>
</evidence>
<dbReference type="Gene3D" id="3.10.129.10">
    <property type="entry name" value="Hotdog Thioesterase"/>
    <property type="match status" value="1"/>
</dbReference>
<dbReference type="PANTHER" id="PTHR31793:SF24">
    <property type="entry name" value="LONG-CHAIN ACYL-COA THIOESTERASE FADM"/>
    <property type="match status" value="1"/>
</dbReference>
<gene>
    <name evidence="4" type="ORF">HCU01_39260</name>
    <name evidence="5" type="ORF">SAMN05660971_04292</name>
</gene>
<dbReference type="Proteomes" id="UP000321726">
    <property type="component" value="Unassembled WGS sequence"/>
</dbReference>
<feature type="region of interest" description="Disordered" evidence="3">
    <location>
        <begin position="1"/>
        <end position="33"/>
    </location>
</feature>
<dbReference type="CDD" id="cd00586">
    <property type="entry name" value="4HBT"/>
    <property type="match status" value="1"/>
</dbReference>
<proteinExistence type="inferred from homology"/>
<organism evidence="5 6">
    <name type="scientific">Halomonas cupida</name>
    <dbReference type="NCBI Taxonomy" id="44933"/>
    <lineage>
        <taxon>Bacteria</taxon>
        <taxon>Pseudomonadati</taxon>
        <taxon>Pseudomonadota</taxon>
        <taxon>Gammaproteobacteria</taxon>
        <taxon>Oceanospirillales</taxon>
        <taxon>Halomonadaceae</taxon>
        <taxon>Halomonas</taxon>
    </lineage>
</organism>
<protein>
    <submittedName>
        <fullName evidence="5">Thioesterase-3</fullName>
    </submittedName>
</protein>
<dbReference type="Pfam" id="PF13279">
    <property type="entry name" value="4HBT_2"/>
    <property type="match status" value="1"/>
</dbReference>